<dbReference type="RefSeq" id="WP_270086922.1">
    <property type="nucleotide sequence ID" value="NZ_CP115301.1"/>
</dbReference>
<evidence type="ECO:0000313" key="1">
    <source>
        <dbReference type="EMBL" id="WBO69755.1"/>
    </source>
</evidence>
<accession>A0ABY7PGK3</accession>
<proteinExistence type="predicted"/>
<sequence length="209" mass="23260">MSIVDTSIAAASAAFSGLAAWGAWKASREANEAALKANETAVSVAQIERDRWHKELTPQLRIKLQAESDDVLYIRFDSPAMLGELNIQLTIRDDFDRSRLPHLAGVPTPEQTAEVIWGPYRFRPRINEADELGRSVPAFPLLLGDRHRLALDPSLKPSWYEGADGEQRWRSEYSTAPIRLWATCTVPDHTPWKLAFAVPQDGSWALGGA</sequence>
<gene>
    <name evidence="1" type="ORF">O1G22_44280</name>
</gene>
<name>A0ABY7PGK3_9ACTN</name>
<keyword evidence="1" id="KW-0614">Plasmid</keyword>
<geneLocation type="plasmid" evidence="1 2">
    <name>punmamed1</name>
</geneLocation>
<evidence type="ECO:0000313" key="2">
    <source>
        <dbReference type="Proteomes" id="UP001212326"/>
    </source>
</evidence>
<dbReference type="EMBL" id="CP115301">
    <property type="protein sequence ID" value="WBO69755.1"/>
    <property type="molecule type" value="Genomic_DNA"/>
</dbReference>
<keyword evidence="2" id="KW-1185">Reference proteome</keyword>
<organism evidence="1 2">
    <name type="scientific">Streptomyces camelliae</name>
    <dbReference type="NCBI Taxonomy" id="3004093"/>
    <lineage>
        <taxon>Bacteria</taxon>
        <taxon>Bacillati</taxon>
        <taxon>Actinomycetota</taxon>
        <taxon>Actinomycetes</taxon>
        <taxon>Kitasatosporales</taxon>
        <taxon>Streptomycetaceae</taxon>
        <taxon>Streptomyces</taxon>
    </lineage>
</organism>
<reference evidence="1 2" key="1">
    <citation type="submission" date="2022-12" db="EMBL/GenBank/DDBJ databases">
        <title>HUAS 2-6.</title>
        <authorList>
            <person name="Mo P."/>
        </authorList>
    </citation>
    <scope>NUCLEOTIDE SEQUENCE [LARGE SCALE GENOMIC DNA]</scope>
    <source>
        <strain evidence="1 2">HUAS 2-6</strain>
        <plasmid evidence="1 2">punmamed1</plasmid>
    </source>
</reference>
<dbReference type="Proteomes" id="UP001212326">
    <property type="component" value="Plasmid punmamed1"/>
</dbReference>
<protein>
    <submittedName>
        <fullName evidence="1">Uncharacterized protein</fullName>
    </submittedName>
</protein>